<feature type="region of interest" description="Disordered" evidence="2">
    <location>
        <begin position="1"/>
        <end position="31"/>
    </location>
</feature>
<dbReference type="Proteomes" id="UP000649179">
    <property type="component" value="Unassembled WGS sequence"/>
</dbReference>
<dbReference type="Gene3D" id="3.40.1440.10">
    <property type="entry name" value="GIY-YIG endonuclease"/>
    <property type="match status" value="1"/>
</dbReference>
<evidence type="ECO:0000313" key="5">
    <source>
        <dbReference type="Proteomes" id="UP000649179"/>
    </source>
</evidence>
<dbReference type="PANTHER" id="PTHR34477:SF1">
    <property type="entry name" value="UPF0213 PROTEIN YHBQ"/>
    <property type="match status" value="1"/>
</dbReference>
<dbReference type="SUPFAM" id="SSF82771">
    <property type="entry name" value="GIY-YIG endonuclease"/>
    <property type="match status" value="1"/>
</dbReference>
<evidence type="ECO:0000259" key="3">
    <source>
        <dbReference type="PROSITE" id="PS50164"/>
    </source>
</evidence>
<gene>
    <name evidence="4" type="ORF">GCM10011519_07000</name>
</gene>
<dbReference type="InterPro" id="IPR050190">
    <property type="entry name" value="UPF0213_domain"/>
</dbReference>
<dbReference type="CDD" id="cd10456">
    <property type="entry name" value="GIY-YIG_UPF0213"/>
    <property type="match status" value="1"/>
</dbReference>
<evidence type="ECO:0000256" key="1">
    <source>
        <dbReference type="ARBA" id="ARBA00007435"/>
    </source>
</evidence>
<dbReference type="InterPro" id="IPR000305">
    <property type="entry name" value="GIY-YIG_endonuc"/>
</dbReference>
<keyword evidence="5" id="KW-1185">Reference proteome</keyword>
<reference evidence="4" key="2">
    <citation type="submission" date="2020-09" db="EMBL/GenBank/DDBJ databases">
        <authorList>
            <person name="Sun Q."/>
            <person name="Zhou Y."/>
        </authorList>
    </citation>
    <scope>NUCLEOTIDE SEQUENCE</scope>
    <source>
        <strain evidence="4">CGMCC 1.16067</strain>
    </source>
</reference>
<dbReference type="PANTHER" id="PTHR34477">
    <property type="entry name" value="UPF0213 PROTEIN YHBQ"/>
    <property type="match status" value="1"/>
</dbReference>
<comment type="caution">
    <text evidence="4">The sequence shown here is derived from an EMBL/GenBank/DDBJ whole genome shotgun (WGS) entry which is preliminary data.</text>
</comment>
<evidence type="ECO:0000313" key="4">
    <source>
        <dbReference type="EMBL" id="GGF36095.1"/>
    </source>
</evidence>
<organism evidence="4 5">
    <name type="scientific">Marmoricola endophyticus</name>
    <dbReference type="NCBI Taxonomy" id="2040280"/>
    <lineage>
        <taxon>Bacteria</taxon>
        <taxon>Bacillati</taxon>
        <taxon>Actinomycetota</taxon>
        <taxon>Actinomycetes</taxon>
        <taxon>Propionibacteriales</taxon>
        <taxon>Nocardioidaceae</taxon>
        <taxon>Marmoricola</taxon>
    </lineage>
</organism>
<dbReference type="Pfam" id="PF01541">
    <property type="entry name" value="GIY-YIG"/>
    <property type="match status" value="1"/>
</dbReference>
<dbReference type="PROSITE" id="PS50164">
    <property type="entry name" value="GIY_YIG"/>
    <property type="match status" value="1"/>
</dbReference>
<evidence type="ECO:0000256" key="2">
    <source>
        <dbReference type="SAM" id="MobiDB-lite"/>
    </source>
</evidence>
<dbReference type="EMBL" id="BMKQ01000001">
    <property type="protein sequence ID" value="GGF36095.1"/>
    <property type="molecule type" value="Genomic_DNA"/>
</dbReference>
<dbReference type="InterPro" id="IPR035901">
    <property type="entry name" value="GIY-YIG_endonuc_sf"/>
</dbReference>
<reference evidence="4" key="1">
    <citation type="journal article" date="2014" name="Int. J. Syst. Evol. Microbiol.">
        <title>Complete genome sequence of Corynebacterium casei LMG S-19264T (=DSM 44701T), isolated from a smear-ripened cheese.</title>
        <authorList>
            <consortium name="US DOE Joint Genome Institute (JGI-PGF)"/>
            <person name="Walter F."/>
            <person name="Albersmeier A."/>
            <person name="Kalinowski J."/>
            <person name="Ruckert C."/>
        </authorList>
    </citation>
    <scope>NUCLEOTIDE SEQUENCE</scope>
    <source>
        <strain evidence="4">CGMCC 1.16067</strain>
    </source>
</reference>
<comment type="similarity">
    <text evidence="1">Belongs to the UPF0213 family.</text>
</comment>
<accession>A0A917BCU2</accession>
<sequence>MTTGTPAVTDPQAALGCTPSTGVLPPTMPGTSTGQHDVVAWTYILRCADDSYYVGSTIDLERRVGQHQAGEGASYTRKRRPVVLVWSAQQRSIKDAFLLEKQIQNWSRAKREALIEGRYADLPSLSRGYSMREDRGG</sequence>
<protein>
    <recommendedName>
        <fullName evidence="3">GIY-YIG domain-containing protein</fullName>
    </recommendedName>
</protein>
<dbReference type="AlphaFoldDB" id="A0A917BCU2"/>
<proteinExistence type="inferred from homology"/>
<name>A0A917BCU2_9ACTN</name>
<feature type="domain" description="GIY-YIG" evidence="3">
    <location>
        <begin position="38"/>
        <end position="113"/>
    </location>
</feature>